<evidence type="ECO:0000313" key="11">
    <source>
        <dbReference type="Proteomes" id="UP001347796"/>
    </source>
</evidence>
<name>A0AAN8KBZ6_PATCE</name>
<feature type="transmembrane region" description="Helical" evidence="8">
    <location>
        <begin position="418"/>
        <end position="440"/>
    </location>
</feature>
<keyword evidence="11" id="KW-1185">Reference proteome</keyword>
<evidence type="ECO:0000256" key="3">
    <source>
        <dbReference type="ARBA" id="ARBA00022448"/>
    </source>
</evidence>
<evidence type="ECO:0000256" key="4">
    <source>
        <dbReference type="ARBA" id="ARBA00022692"/>
    </source>
</evidence>
<feature type="transmembrane region" description="Helical" evidence="8">
    <location>
        <begin position="324"/>
        <end position="346"/>
    </location>
</feature>
<gene>
    <name evidence="10" type="ORF">SNE40_002513</name>
</gene>
<keyword evidence="3" id="KW-0813">Transport</keyword>
<keyword evidence="4 8" id="KW-0812">Transmembrane</keyword>
<dbReference type="Pfam" id="PF00083">
    <property type="entry name" value="Sugar_tr"/>
    <property type="match status" value="1"/>
</dbReference>
<evidence type="ECO:0000256" key="5">
    <source>
        <dbReference type="ARBA" id="ARBA00022989"/>
    </source>
</evidence>
<evidence type="ECO:0000256" key="7">
    <source>
        <dbReference type="SAM" id="MobiDB-lite"/>
    </source>
</evidence>
<evidence type="ECO:0000256" key="8">
    <source>
        <dbReference type="SAM" id="Phobius"/>
    </source>
</evidence>
<feature type="transmembrane region" description="Helical" evidence="8">
    <location>
        <begin position="242"/>
        <end position="262"/>
    </location>
</feature>
<dbReference type="GO" id="GO:0016020">
    <property type="term" value="C:membrane"/>
    <property type="evidence" value="ECO:0007669"/>
    <property type="project" value="UniProtKB-SubCell"/>
</dbReference>
<feature type="compositionally biased region" description="Acidic residues" evidence="7">
    <location>
        <begin position="526"/>
        <end position="535"/>
    </location>
</feature>
<dbReference type="PROSITE" id="PS50850">
    <property type="entry name" value="MFS"/>
    <property type="match status" value="1"/>
</dbReference>
<feature type="compositionally biased region" description="Polar residues" evidence="7">
    <location>
        <begin position="512"/>
        <end position="521"/>
    </location>
</feature>
<dbReference type="InterPro" id="IPR005828">
    <property type="entry name" value="MFS_sugar_transport-like"/>
</dbReference>
<dbReference type="SUPFAM" id="SSF103473">
    <property type="entry name" value="MFS general substrate transporter"/>
    <property type="match status" value="1"/>
</dbReference>
<feature type="transmembrane region" description="Helical" evidence="8">
    <location>
        <begin position="452"/>
        <end position="472"/>
    </location>
</feature>
<reference evidence="10 11" key="1">
    <citation type="submission" date="2024-01" db="EMBL/GenBank/DDBJ databases">
        <title>The genome of the rayed Mediterranean limpet Patella caerulea (Linnaeus, 1758).</title>
        <authorList>
            <person name="Anh-Thu Weber A."/>
            <person name="Halstead-Nussloch G."/>
        </authorList>
    </citation>
    <scope>NUCLEOTIDE SEQUENCE [LARGE SCALE GENOMIC DNA]</scope>
    <source>
        <strain evidence="10">AATW-2023a</strain>
        <tissue evidence="10">Whole specimen</tissue>
    </source>
</reference>
<protein>
    <recommendedName>
        <fullName evidence="9">Major facilitator superfamily (MFS) profile domain-containing protein</fullName>
    </recommendedName>
</protein>
<dbReference type="Gene3D" id="1.20.1250.20">
    <property type="entry name" value="MFS general substrate transporter like domains"/>
    <property type="match status" value="1"/>
</dbReference>
<comment type="subcellular location">
    <subcellularLocation>
        <location evidence="1">Membrane</location>
        <topology evidence="1">Multi-pass membrane protein</topology>
    </subcellularLocation>
</comment>
<evidence type="ECO:0000256" key="1">
    <source>
        <dbReference type="ARBA" id="ARBA00004141"/>
    </source>
</evidence>
<evidence type="ECO:0000259" key="9">
    <source>
        <dbReference type="PROSITE" id="PS50850"/>
    </source>
</evidence>
<dbReference type="InterPro" id="IPR036259">
    <property type="entry name" value="MFS_trans_sf"/>
</dbReference>
<evidence type="ECO:0000256" key="6">
    <source>
        <dbReference type="ARBA" id="ARBA00023136"/>
    </source>
</evidence>
<feature type="transmembrane region" description="Helical" evidence="8">
    <location>
        <begin position="394"/>
        <end position="412"/>
    </location>
</feature>
<feature type="transmembrane region" description="Helical" evidence="8">
    <location>
        <begin position="366"/>
        <end position="387"/>
    </location>
</feature>
<dbReference type="PANTHER" id="PTHR23511:SF45">
    <property type="entry name" value="SVOP LIKE"/>
    <property type="match status" value="1"/>
</dbReference>
<feature type="transmembrane region" description="Helical" evidence="8">
    <location>
        <begin position="126"/>
        <end position="147"/>
    </location>
</feature>
<comment type="similarity">
    <text evidence="2">Belongs to the major facilitator superfamily.</text>
</comment>
<sequence>MSHKIASTLFERNNFAYMQIPLRNGTTADQNGISDRVVYHPALHSDSSSEEEILFDMQYTDEVDKKEDGKTYTVEEAVEAIGFGRFQLRLYVVCGIVTAADALEMLLLAVLSPIVRCEWSLADYQVALITTVVFAGMGLMAPLWGFLGDRYGRKTAMRMFVAWVGYFGLLTSVVPNYTWILILRGLVGGGMAGSPQGFALLAEFLPSNHRAKVLITSSIFWAGGCIFEIFLASLIIPTIGWRWLLVFSAVPVLTAGLLLLCIPESARYLMAAGRVEEATVVLQKIAKENNSSLPEGKLVKSKEIQLGQFKDLFSSHYLRTTIQLWLLWFCAAFTYYGMILASAELLRNETKGSSKCKCAYLNYDDYMTMIISTVGEFLCLPINMLLIDRVGRKITGTVNLISTGVFFALLQIHTKRWMLTAIMFGVRGFAAATFTWTYIYTSEVYPTSIRTLGIGTASAWARIGAMITPFVAQVLLDYSVADATWVYGCICVVCGVSAMLLPIETRGRALPQSVSTSSFEASDNDKESEEENKEK</sequence>
<feature type="domain" description="Major facilitator superfamily (MFS) profile" evidence="9">
    <location>
        <begin position="90"/>
        <end position="506"/>
    </location>
</feature>
<feature type="transmembrane region" description="Helical" evidence="8">
    <location>
        <begin position="181"/>
        <end position="201"/>
    </location>
</feature>
<dbReference type="PANTHER" id="PTHR23511">
    <property type="entry name" value="SYNAPTIC VESICLE GLYCOPROTEIN 2"/>
    <property type="match status" value="1"/>
</dbReference>
<dbReference type="EMBL" id="JAZGQO010000002">
    <property type="protein sequence ID" value="KAK6190710.1"/>
    <property type="molecule type" value="Genomic_DNA"/>
</dbReference>
<organism evidence="10 11">
    <name type="scientific">Patella caerulea</name>
    <name type="common">Rayed Mediterranean limpet</name>
    <dbReference type="NCBI Taxonomy" id="87958"/>
    <lineage>
        <taxon>Eukaryota</taxon>
        <taxon>Metazoa</taxon>
        <taxon>Spiralia</taxon>
        <taxon>Lophotrochozoa</taxon>
        <taxon>Mollusca</taxon>
        <taxon>Gastropoda</taxon>
        <taxon>Patellogastropoda</taxon>
        <taxon>Patelloidea</taxon>
        <taxon>Patellidae</taxon>
        <taxon>Patella</taxon>
    </lineage>
</organism>
<keyword evidence="5 8" id="KW-1133">Transmembrane helix</keyword>
<feature type="transmembrane region" description="Helical" evidence="8">
    <location>
        <begin position="159"/>
        <end position="175"/>
    </location>
</feature>
<dbReference type="GO" id="GO:0022857">
    <property type="term" value="F:transmembrane transporter activity"/>
    <property type="evidence" value="ECO:0007669"/>
    <property type="project" value="InterPro"/>
</dbReference>
<feature type="region of interest" description="Disordered" evidence="7">
    <location>
        <begin position="512"/>
        <end position="535"/>
    </location>
</feature>
<keyword evidence="6 8" id="KW-0472">Membrane</keyword>
<feature type="transmembrane region" description="Helical" evidence="8">
    <location>
        <begin position="484"/>
        <end position="503"/>
    </location>
</feature>
<dbReference type="Proteomes" id="UP001347796">
    <property type="component" value="Unassembled WGS sequence"/>
</dbReference>
<feature type="transmembrane region" description="Helical" evidence="8">
    <location>
        <begin position="90"/>
        <end position="114"/>
    </location>
</feature>
<dbReference type="AlphaFoldDB" id="A0AAN8KBZ6"/>
<accession>A0AAN8KBZ6</accession>
<feature type="transmembrane region" description="Helical" evidence="8">
    <location>
        <begin position="213"/>
        <end position="236"/>
    </location>
</feature>
<proteinExistence type="inferred from homology"/>
<comment type="caution">
    <text evidence="10">The sequence shown here is derived from an EMBL/GenBank/DDBJ whole genome shotgun (WGS) entry which is preliminary data.</text>
</comment>
<evidence type="ECO:0000313" key="10">
    <source>
        <dbReference type="EMBL" id="KAK6190710.1"/>
    </source>
</evidence>
<dbReference type="InterPro" id="IPR020846">
    <property type="entry name" value="MFS_dom"/>
</dbReference>
<evidence type="ECO:0000256" key="2">
    <source>
        <dbReference type="ARBA" id="ARBA00008335"/>
    </source>
</evidence>